<evidence type="ECO:0000256" key="1">
    <source>
        <dbReference type="SAM" id="Coils"/>
    </source>
</evidence>
<feature type="region of interest" description="Disordered" evidence="2">
    <location>
        <begin position="759"/>
        <end position="784"/>
    </location>
</feature>
<feature type="coiled-coil region" evidence="1">
    <location>
        <begin position="484"/>
        <end position="589"/>
    </location>
</feature>
<comment type="caution">
    <text evidence="3">The sequence shown here is derived from an EMBL/GenBank/DDBJ whole genome shotgun (WGS) entry which is preliminary data.</text>
</comment>
<dbReference type="EMBL" id="JAFEKC020000021">
    <property type="protein sequence ID" value="KAK0508333.1"/>
    <property type="molecule type" value="Genomic_DNA"/>
</dbReference>
<organism evidence="3 4">
    <name type="scientific">Cladonia borealis</name>
    <dbReference type="NCBI Taxonomy" id="184061"/>
    <lineage>
        <taxon>Eukaryota</taxon>
        <taxon>Fungi</taxon>
        <taxon>Dikarya</taxon>
        <taxon>Ascomycota</taxon>
        <taxon>Pezizomycotina</taxon>
        <taxon>Lecanoromycetes</taxon>
        <taxon>OSLEUM clade</taxon>
        <taxon>Lecanoromycetidae</taxon>
        <taxon>Lecanorales</taxon>
        <taxon>Lecanorineae</taxon>
        <taxon>Cladoniaceae</taxon>
        <taxon>Cladonia</taxon>
    </lineage>
</organism>
<dbReference type="SUPFAM" id="SSF116907">
    <property type="entry name" value="Hook domain"/>
    <property type="match status" value="1"/>
</dbReference>
<feature type="region of interest" description="Disordered" evidence="2">
    <location>
        <begin position="364"/>
        <end position="387"/>
    </location>
</feature>
<keyword evidence="1" id="KW-0175">Coiled coil</keyword>
<gene>
    <name evidence="3" type="ORF">JMJ35_009417</name>
</gene>
<evidence type="ECO:0000313" key="3">
    <source>
        <dbReference type="EMBL" id="KAK0508333.1"/>
    </source>
</evidence>
<proteinExistence type="predicted"/>
<reference evidence="3" key="1">
    <citation type="submission" date="2023-03" db="EMBL/GenBank/DDBJ databases">
        <title>Complete genome of Cladonia borealis.</title>
        <authorList>
            <person name="Park H."/>
        </authorList>
    </citation>
    <scope>NUCLEOTIDE SEQUENCE</scope>
    <source>
        <strain evidence="3">ANT050790</strain>
    </source>
</reference>
<feature type="coiled-coil region" evidence="1">
    <location>
        <begin position="203"/>
        <end position="311"/>
    </location>
</feature>
<dbReference type="Proteomes" id="UP001166286">
    <property type="component" value="Unassembled WGS sequence"/>
</dbReference>
<dbReference type="AlphaFoldDB" id="A0AA39UY36"/>
<name>A0AA39UY36_9LECA</name>
<feature type="compositionally biased region" description="Basic and acidic residues" evidence="2">
    <location>
        <begin position="764"/>
        <end position="784"/>
    </location>
</feature>
<evidence type="ECO:0000256" key="2">
    <source>
        <dbReference type="SAM" id="MobiDB-lite"/>
    </source>
</evidence>
<sequence>MAMNGTVPPGTEAALVEWVNSFPLSDRVESLREMNDGRAIWEMLRTINKDSFVGELPSNKQSDYARQQNLLFIYGQLVSYLDGQDARYRDFSDYELKKIATGESSSSILKFLKLVLLVVISPPNHEIISKIPQLPSPTPLILQALFEEIDPARPPSENGDAPDTSDLDSGRESSKGSAFSSPTRRRDRELLLEEKLALVNAQLTRREAEVEDLKVDKEELSVAYLRLQDNYEAVKQSSAENEDRLKKLTSVHNEREQLSIRDLEAKISLQEETIGRQESQIAELQTNEAELQRRASKLSDVEEKFQKLQDEFHIQKVNLDEQTRRANAGDKYKQKVQATQGVERERDALRNQIDELRPRAQAYDEVRRENSKLKQENHEIGQTLSHSERSNNEFREMKQAYIAEIERFHRETKGLREALAQGQERIADLEDRSGGSEVHSSPMIVDGGLESELAETSKHEQQMQVARTALFWSRVLTIDRKSRIVELEKQNRQLTDDSDEKETTIKTIQRQLKNVQALSVDQDKLLQDKTQEITNLQSSLAEVRQGHPIEGTETFKRTREQLKIEQKKNVELEKMLSAAQKEVEAANDERTSSFDRHCLISELNIDLLQGALVDKPKLEIIEAVKKQSSMALMLLQSEHEALQLLHKGVQDENDRLKDDRKDAWYEAHEAVVAKGLADSDHAAHNQRLADLKDMIKKFSNDRSTESTAQISEALEMNIGVFARKIEESRERTLKQQQQIEKQEALIKDLETRLEQQKIVQDSMQSKEDAKEDAKFEETSPKEREYTQNLERELKLIASAYHDLAGRLQMNNVVLQRRAEAPKSWLGRQRKVMEGVGGLVR</sequence>
<protein>
    <recommendedName>
        <fullName evidence="5">HOOK N-terminal domain-containing protein</fullName>
    </recommendedName>
</protein>
<dbReference type="InterPro" id="IPR036872">
    <property type="entry name" value="CH_dom_sf"/>
</dbReference>
<feature type="compositionally biased region" description="Basic and acidic residues" evidence="2">
    <location>
        <begin position="364"/>
        <end position="379"/>
    </location>
</feature>
<evidence type="ECO:0000313" key="4">
    <source>
        <dbReference type="Proteomes" id="UP001166286"/>
    </source>
</evidence>
<accession>A0AA39UY36</accession>
<evidence type="ECO:0008006" key="5">
    <source>
        <dbReference type="Google" id="ProtNLM"/>
    </source>
</evidence>
<feature type="region of interest" description="Disordered" evidence="2">
    <location>
        <begin position="151"/>
        <end position="186"/>
    </location>
</feature>
<dbReference type="Gene3D" id="1.10.418.10">
    <property type="entry name" value="Calponin-like domain"/>
    <property type="match status" value="1"/>
</dbReference>
<keyword evidence="4" id="KW-1185">Reference proteome</keyword>